<feature type="domain" description="HTH araC/xylS-type" evidence="4">
    <location>
        <begin position="103"/>
        <end position="201"/>
    </location>
</feature>
<keyword evidence="3" id="KW-0804">Transcription</keyword>
<dbReference type="PANTHER" id="PTHR43280:SF32">
    <property type="entry name" value="TRANSCRIPTIONAL REGULATORY PROTEIN"/>
    <property type="match status" value="1"/>
</dbReference>
<dbReference type="PANTHER" id="PTHR43280">
    <property type="entry name" value="ARAC-FAMILY TRANSCRIPTIONAL REGULATOR"/>
    <property type="match status" value="1"/>
</dbReference>
<comment type="caution">
    <text evidence="5">The sequence shown here is derived from an EMBL/GenBank/DDBJ whole genome shotgun (WGS) entry which is preliminary data.</text>
</comment>
<dbReference type="Pfam" id="PF12833">
    <property type="entry name" value="HTH_18"/>
    <property type="match status" value="1"/>
</dbReference>
<protein>
    <submittedName>
        <fullName evidence="5">Helix-turn-helix domain-containing protein</fullName>
    </submittedName>
</protein>
<evidence type="ECO:0000256" key="1">
    <source>
        <dbReference type="ARBA" id="ARBA00023015"/>
    </source>
</evidence>
<accession>A0ABV4D2C1</accession>
<keyword evidence="1" id="KW-0805">Transcription regulation</keyword>
<dbReference type="SMART" id="SM00342">
    <property type="entry name" value="HTH_ARAC"/>
    <property type="match status" value="1"/>
</dbReference>
<dbReference type="Gene3D" id="1.10.10.60">
    <property type="entry name" value="Homeodomain-like"/>
    <property type="match status" value="1"/>
</dbReference>
<dbReference type="InterPro" id="IPR018060">
    <property type="entry name" value="HTH_AraC"/>
</dbReference>
<dbReference type="PROSITE" id="PS01124">
    <property type="entry name" value="HTH_ARAC_FAMILY_2"/>
    <property type="match status" value="1"/>
</dbReference>
<dbReference type="SUPFAM" id="SSF46689">
    <property type="entry name" value="Homeodomain-like"/>
    <property type="match status" value="1"/>
</dbReference>
<proteinExistence type="predicted"/>
<name>A0ABV4D2C1_9BACT</name>
<evidence type="ECO:0000313" key="5">
    <source>
        <dbReference type="EMBL" id="MEY8246635.1"/>
    </source>
</evidence>
<evidence type="ECO:0000256" key="3">
    <source>
        <dbReference type="ARBA" id="ARBA00023163"/>
    </source>
</evidence>
<dbReference type="EMBL" id="JBCLPP010000065">
    <property type="protein sequence ID" value="MEY8246635.1"/>
    <property type="molecule type" value="Genomic_DNA"/>
</dbReference>
<evidence type="ECO:0000313" key="6">
    <source>
        <dbReference type="Proteomes" id="UP001565200"/>
    </source>
</evidence>
<evidence type="ECO:0000256" key="2">
    <source>
        <dbReference type="ARBA" id="ARBA00023125"/>
    </source>
</evidence>
<keyword evidence="2" id="KW-0238">DNA-binding</keyword>
<dbReference type="InterPro" id="IPR009057">
    <property type="entry name" value="Homeodomain-like_sf"/>
</dbReference>
<reference evidence="5 6" key="1">
    <citation type="submission" date="2024-03" db="EMBL/GenBank/DDBJ databases">
        <title>Mouse gut bacterial collection (mGBC) of GemPharmatech.</title>
        <authorList>
            <person name="He Y."/>
            <person name="Dong L."/>
            <person name="Wu D."/>
            <person name="Gao X."/>
            <person name="Lin Z."/>
        </authorList>
    </citation>
    <scope>NUCLEOTIDE SEQUENCE [LARGE SCALE GENOMIC DNA]</scope>
    <source>
        <strain evidence="5 6">54-13</strain>
    </source>
</reference>
<keyword evidence="6" id="KW-1185">Reference proteome</keyword>
<dbReference type="RefSeq" id="WP_147438778.1">
    <property type="nucleotide sequence ID" value="NZ_JBCLPP010000065.1"/>
</dbReference>
<organism evidence="5 6">
    <name type="scientific">Heminiphilus faecis</name>
    <dbReference type="NCBI Taxonomy" id="2601703"/>
    <lineage>
        <taxon>Bacteria</taxon>
        <taxon>Pseudomonadati</taxon>
        <taxon>Bacteroidota</taxon>
        <taxon>Bacteroidia</taxon>
        <taxon>Bacteroidales</taxon>
        <taxon>Muribaculaceae</taxon>
        <taxon>Heminiphilus</taxon>
    </lineage>
</organism>
<dbReference type="Proteomes" id="UP001565200">
    <property type="component" value="Unassembled WGS sequence"/>
</dbReference>
<gene>
    <name evidence="5" type="ORF">AAK873_13585</name>
</gene>
<evidence type="ECO:0000259" key="4">
    <source>
        <dbReference type="PROSITE" id="PS01124"/>
    </source>
</evidence>
<sequence>MEGYALLLSSDYLDELQIELKLRADTYMNVRHNAVIHLPYEEIIELKPYFTLLQKYLRKNNLYVVKGLVLAVSYTIISLHQEYCAEDRAENSINEPRAQNIFDRFIYLLDIYHTKERCLKFYADKMAITPKYMSHMVKIFSGRNALEWLNEYVVLEAKLMLNYTNLTIQEISYRLNFPTQSSFGKYFRKQVGNSPKQYRMAINKE</sequence>